<feature type="transmembrane region" description="Helical" evidence="7">
    <location>
        <begin position="192"/>
        <end position="214"/>
    </location>
</feature>
<evidence type="ECO:0000256" key="7">
    <source>
        <dbReference type="SAM" id="Phobius"/>
    </source>
</evidence>
<dbReference type="Proteomes" id="UP000641803">
    <property type="component" value="Unassembled WGS sequence"/>
</dbReference>
<protein>
    <submittedName>
        <fullName evidence="9">ABC transporter permease</fullName>
    </submittedName>
</protein>
<dbReference type="InterPro" id="IPR013525">
    <property type="entry name" value="ABC2_TM"/>
</dbReference>
<evidence type="ECO:0000256" key="2">
    <source>
        <dbReference type="ARBA" id="ARBA00022475"/>
    </source>
</evidence>
<keyword evidence="3 7" id="KW-0812">Transmembrane</keyword>
<dbReference type="RefSeq" id="WP_191795059.1">
    <property type="nucleotide sequence ID" value="NZ_JACSQQ010000005.1"/>
</dbReference>
<dbReference type="InterPro" id="IPR051449">
    <property type="entry name" value="ABC-2_transporter_component"/>
</dbReference>
<organism evidence="9 10">
    <name type="scientific">Oerskovia rustica</name>
    <dbReference type="NCBI Taxonomy" id="2762237"/>
    <lineage>
        <taxon>Bacteria</taxon>
        <taxon>Bacillati</taxon>
        <taxon>Actinomycetota</taxon>
        <taxon>Actinomycetes</taxon>
        <taxon>Micrococcales</taxon>
        <taxon>Cellulomonadaceae</taxon>
        <taxon>Oerskovia</taxon>
    </lineage>
</organism>
<evidence type="ECO:0000256" key="6">
    <source>
        <dbReference type="SAM" id="MobiDB-lite"/>
    </source>
</evidence>
<feature type="region of interest" description="Disordered" evidence="6">
    <location>
        <begin position="1"/>
        <end position="20"/>
    </location>
</feature>
<dbReference type="Pfam" id="PF12698">
    <property type="entry name" value="ABC2_membrane_3"/>
    <property type="match status" value="1"/>
</dbReference>
<reference evidence="9 10" key="1">
    <citation type="submission" date="2020-08" db="EMBL/GenBank/DDBJ databases">
        <title>A Genomic Blueprint of the Chicken Gut Microbiome.</title>
        <authorList>
            <person name="Gilroy R."/>
            <person name="Ravi A."/>
            <person name="Getino M."/>
            <person name="Pursley I."/>
            <person name="Horton D.L."/>
            <person name="Alikhan N.-F."/>
            <person name="Baker D."/>
            <person name="Gharbi K."/>
            <person name="Hall N."/>
            <person name="Watson M."/>
            <person name="Adriaenssens E.M."/>
            <person name="Foster-Nyarko E."/>
            <person name="Jarju S."/>
            <person name="Secka A."/>
            <person name="Antonio M."/>
            <person name="Oren A."/>
            <person name="Chaudhuri R."/>
            <person name="La Ragione R.M."/>
            <person name="Hildebrand F."/>
            <person name="Pallen M.J."/>
        </authorList>
    </citation>
    <scope>NUCLEOTIDE SEQUENCE [LARGE SCALE GENOMIC DNA]</scope>
    <source>
        <strain evidence="9 10">Sa4CUA1</strain>
    </source>
</reference>
<dbReference type="PANTHER" id="PTHR30294:SF29">
    <property type="entry name" value="MULTIDRUG ABC TRANSPORTER PERMEASE YBHS-RELATED"/>
    <property type="match status" value="1"/>
</dbReference>
<keyword evidence="2" id="KW-1003">Cell membrane</keyword>
<evidence type="ECO:0000313" key="9">
    <source>
        <dbReference type="EMBL" id="MBD7949658.1"/>
    </source>
</evidence>
<dbReference type="PANTHER" id="PTHR30294">
    <property type="entry name" value="MEMBRANE COMPONENT OF ABC TRANSPORTER YHHJ-RELATED"/>
    <property type="match status" value="1"/>
</dbReference>
<keyword evidence="5 7" id="KW-0472">Membrane</keyword>
<comment type="subcellular location">
    <subcellularLocation>
        <location evidence="1">Cell membrane</location>
        <topology evidence="1">Multi-pass membrane protein</topology>
    </subcellularLocation>
</comment>
<feature type="transmembrane region" description="Helical" evidence="7">
    <location>
        <begin position="372"/>
        <end position="391"/>
    </location>
</feature>
<evidence type="ECO:0000256" key="4">
    <source>
        <dbReference type="ARBA" id="ARBA00022989"/>
    </source>
</evidence>
<feature type="domain" description="ABC-2 type transporter transmembrane" evidence="8">
    <location>
        <begin position="41"/>
        <end position="390"/>
    </location>
</feature>
<dbReference type="EMBL" id="JACSQQ010000005">
    <property type="protein sequence ID" value="MBD7949658.1"/>
    <property type="molecule type" value="Genomic_DNA"/>
</dbReference>
<keyword evidence="10" id="KW-1185">Reference proteome</keyword>
<keyword evidence="4 7" id="KW-1133">Transmembrane helix</keyword>
<feature type="transmembrane region" description="Helical" evidence="7">
    <location>
        <begin position="343"/>
        <end position="360"/>
    </location>
</feature>
<feature type="transmembrane region" description="Helical" evidence="7">
    <location>
        <begin position="243"/>
        <end position="271"/>
    </location>
</feature>
<accession>A0ABR8RPG7</accession>
<sequence length="414" mass="42917">MSADRRPPAPPTRTQHDSPVSTWGAVSLVAGREISTRIRSKAFVWTTVALLVGVVLGGFLLSLVGDQGPAAQKVGVTSEAEALGPQLTAAGSAVGTEIEVTEVSESEGRTQVADGDLDALVTGSPESFTVVVREELGTTLSPVFTGLAQQAALSGAVTDLGGDPSAVAQEIATAAPTVETLEPAEERDPAQIVTGMVGGILIFIALMTCGQLVAQGVVEEKTSRVVELLLATIRPWQLMAGKVLGIGVIGLMQLVVVVGGGVGTAFALGLVDASSVNLGATAAWVLVWFVIGFVMYSLALAALAALVSRQEDVGSVITPVLTLMMIPYIIGISIGPWDPENPLVVWLSYIPFCSPLLMPIRIALGTVETWEILLAVGLSLALVPVLVWLAGKIYSNAVLRTGGRIKLKDALRAS</sequence>
<evidence type="ECO:0000259" key="8">
    <source>
        <dbReference type="Pfam" id="PF12698"/>
    </source>
</evidence>
<evidence type="ECO:0000256" key="5">
    <source>
        <dbReference type="ARBA" id="ARBA00023136"/>
    </source>
</evidence>
<evidence type="ECO:0000256" key="1">
    <source>
        <dbReference type="ARBA" id="ARBA00004651"/>
    </source>
</evidence>
<comment type="caution">
    <text evidence="9">The sequence shown here is derived from an EMBL/GenBank/DDBJ whole genome shotgun (WGS) entry which is preliminary data.</text>
</comment>
<evidence type="ECO:0000313" key="10">
    <source>
        <dbReference type="Proteomes" id="UP000641803"/>
    </source>
</evidence>
<evidence type="ECO:0000256" key="3">
    <source>
        <dbReference type="ARBA" id="ARBA00022692"/>
    </source>
</evidence>
<feature type="transmembrane region" description="Helical" evidence="7">
    <location>
        <begin position="283"/>
        <end position="306"/>
    </location>
</feature>
<feature type="transmembrane region" description="Helical" evidence="7">
    <location>
        <begin position="313"/>
        <end position="337"/>
    </location>
</feature>
<name>A0ABR8RPG7_9CELL</name>
<gene>
    <name evidence="9" type="ORF">H9652_04440</name>
</gene>
<proteinExistence type="predicted"/>
<feature type="transmembrane region" description="Helical" evidence="7">
    <location>
        <begin position="42"/>
        <end position="64"/>
    </location>
</feature>